<comment type="caution">
    <text evidence="1">The sequence shown here is derived from an EMBL/GenBank/DDBJ whole genome shotgun (WGS) entry which is preliminary data.</text>
</comment>
<evidence type="ECO:0000313" key="1">
    <source>
        <dbReference type="EMBL" id="KAF2633028.1"/>
    </source>
</evidence>
<sequence length="269" mass="31710">MAEQRFTEAPTTYQIKLFLEWFAQTRTGLLEESITDTTLLNRFNSLKRAIKIHTRYQYTTVQNQEIISFVTKDLIPRGLVSTCARPKPLAPVAVAKDIIRFLFANDEYKHLHPRIRNQMAFAIQLMLLVGVRPGEVIESDAWYQTNEGLLYKDIELVRSWNNSHPGWCLHVKLRNRKGHREYKKHAPVMTLYEEPRMRYMCPVTWFLSLAFADGVFQDMECFNDLEAVRPIPGNLLYRAKYKREVLERPVMRGMRADKSMSETRIWTYD</sequence>
<evidence type="ECO:0000313" key="2">
    <source>
        <dbReference type="Proteomes" id="UP000799754"/>
    </source>
</evidence>
<gene>
    <name evidence="1" type="ORF">BU25DRAFT_383024</name>
</gene>
<keyword evidence="2" id="KW-1185">Reference proteome</keyword>
<name>A0ACB6SGC3_9PLEO</name>
<organism evidence="1 2">
    <name type="scientific">Macroventuria anomochaeta</name>
    <dbReference type="NCBI Taxonomy" id="301207"/>
    <lineage>
        <taxon>Eukaryota</taxon>
        <taxon>Fungi</taxon>
        <taxon>Dikarya</taxon>
        <taxon>Ascomycota</taxon>
        <taxon>Pezizomycotina</taxon>
        <taxon>Dothideomycetes</taxon>
        <taxon>Pleosporomycetidae</taxon>
        <taxon>Pleosporales</taxon>
        <taxon>Pleosporineae</taxon>
        <taxon>Didymellaceae</taxon>
        <taxon>Macroventuria</taxon>
    </lineage>
</organism>
<dbReference type="EMBL" id="MU006702">
    <property type="protein sequence ID" value="KAF2633028.1"/>
    <property type="molecule type" value="Genomic_DNA"/>
</dbReference>
<accession>A0ACB6SGC3</accession>
<proteinExistence type="predicted"/>
<feature type="non-terminal residue" evidence="1">
    <location>
        <position position="269"/>
    </location>
</feature>
<reference evidence="1" key="1">
    <citation type="journal article" date="2020" name="Stud. Mycol.">
        <title>101 Dothideomycetes genomes: a test case for predicting lifestyles and emergence of pathogens.</title>
        <authorList>
            <person name="Haridas S."/>
            <person name="Albert R."/>
            <person name="Binder M."/>
            <person name="Bloem J."/>
            <person name="Labutti K."/>
            <person name="Salamov A."/>
            <person name="Andreopoulos B."/>
            <person name="Baker S."/>
            <person name="Barry K."/>
            <person name="Bills G."/>
            <person name="Bluhm B."/>
            <person name="Cannon C."/>
            <person name="Castanera R."/>
            <person name="Culley D."/>
            <person name="Daum C."/>
            <person name="Ezra D."/>
            <person name="Gonzalez J."/>
            <person name="Henrissat B."/>
            <person name="Kuo A."/>
            <person name="Liang C."/>
            <person name="Lipzen A."/>
            <person name="Lutzoni F."/>
            <person name="Magnuson J."/>
            <person name="Mondo S."/>
            <person name="Nolan M."/>
            <person name="Ohm R."/>
            <person name="Pangilinan J."/>
            <person name="Park H.-J."/>
            <person name="Ramirez L."/>
            <person name="Alfaro M."/>
            <person name="Sun H."/>
            <person name="Tritt A."/>
            <person name="Yoshinaga Y."/>
            <person name="Zwiers L.-H."/>
            <person name="Turgeon B."/>
            <person name="Goodwin S."/>
            <person name="Spatafora J."/>
            <person name="Crous P."/>
            <person name="Grigoriev I."/>
        </authorList>
    </citation>
    <scope>NUCLEOTIDE SEQUENCE</scope>
    <source>
        <strain evidence="1">CBS 525.71</strain>
    </source>
</reference>
<protein>
    <submittedName>
        <fullName evidence="1">Uncharacterized protein</fullName>
    </submittedName>
</protein>
<dbReference type="Proteomes" id="UP000799754">
    <property type="component" value="Unassembled WGS sequence"/>
</dbReference>